<keyword evidence="4 13" id="KW-0337">GPI-anchor biosynthesis</keyword>
<organism evidence="14">
    <name type="scientific">Phallusia mammillata</name>
    <dbReference type="NCBI Taxonomy" id="59560"/>
    <lineage>
        <taxon>Eukaryota</taxon>
        <taxon>Metazoa</taxon>
        <taxon>Chordata</taxon>
        <taxon>Tunicata</taxon>
        <taxon>Ascidiacea</taxon>
        <taxon>Phlebobranchia</taxon>
        <taxon>Ascidiidae</taxon>
        <taxon>Phallusia</taxon>
    </lineage>
</organism>
<evidence type="ECO:0000256" key="13">
    <source>
        <dbReference type="RuleBase" id="RU365064"/>
    </source>
</evidence>
<dbReference type="InterPro" id="IPR007704">
    <property type="entry name" value="PIG-M"/>
</dbReference>
<evidence type="ECO:0000256" key="4">
    <source>
        <dbReference type="ARBA" id="ARBA00022502"/>
    </source>
</evidence>
<dbReference type="PANTHER" id="PTHR12886">
    <property type="entry name" value="PIG-M MANNOSYLTRANSFERASE"/>
    <property type="match status" value="1"/>
</dbReference>
<evidence type="ECO:0000256" key="3">
    <source>
        <dbReference type="ARBA" id="ARBA00011071"/>
    </source>
</evidence>
<evidence type="ECO:0000256" key="8">
    <source>
        <dbReference type="ARBA" id="ARBA00022824"/>
    </source>
</evidence>
<feature type="transmembrane region" description="Helical" evidence="13">
    <location>
        <begin position="329"/>
        <end position="347"/>
    </location>
</feature>
<evidence type="ECO:0000256" key="10">
    <source>
        <dbReference type="ARBA" id="ARBA00023136"/>
    </source>
</evidence>
<evidence type="ECO:0000256" key="11">
    <source>
        <dbReference type="ARBA" id="ARBA00093408"/>
    </source>
</evidence>
<dbReference type="GO" id="GO:0004376">
    <property type="term" value="F:GPI mannosyltransferase activity"/>
    <property type="evidence" value="ECO:0007669"/>
    <property type="project" value="InterPro"/>
</dbReference>
<evidence type="ECO:0000313" key="14">
    <source>
        <dbReference type="EMBL" id="CAB3264865.1"/>
    </source>
</evidence>
<comment type="similarity">
    <text evidence="3 13">Belongs to the PIGM family.</text>
</comment>
<sequence>MLKPVLSNMKKIDTWMIYFCALWLRIMLIVYAEWQDANMEVKFTDVDYYVFSDAATFVSFGQSPYCRATYRYSPILAWLLLPNIYLHQAWGKVLFVIGDFMAAVFLQSIMQQSGSSKLQQQFAIALWLLNPLTATVSCRGNAESIMAALVLGVLHFLLSKQIMFASVLFALAVHLKIYPIVYSLAILFYLGENKFSDKNQNFVYTLFNCIHKRKLSAAFKKVVTYNNIMFFTCFLFVFVIMTALMYFLYGFDFLDHTYLYHIKRRDIRHNFSVYFYMLYINNAHWLGLLTFVTQLSLVILLSSMLYKQLAVCFFVLTYTFVTFNKICTSQYFLWYFSIVPVLLNGFTRKHYRSLILVAVLWFFGQGIWLAPAYCIEFLGWNTFQTVWLAGILFFATNVFIIGYCIYHYFSPQADFVKNKKD</sequence>
<comment type="subcellular location">
    <subcellularLocation>
        <location evidence="1 13">Endoplasmic reticulum membrane</location>
        <topology evidence="1 13">Multi-pass membrane protein</topology>
    </subcellularLocation>
</comment>
<feature type="transmembrane region" description="Helical" evidence="13">
    <location>
        <begin position="271"/>
        <end position="292"/>
    </location>
</feature>
<gene>
    <name evidence="14" type="primary">Pigm</name>
</gene>
<evidence type="ECO:0000256" key="1">
    <source>
        <dbReference type="ARBA" id="ARBA00004477"/>
    </source>
</evidence>
<feature type="transmembrane region" description="Helical" evidence="13">
    <location>
        <begin position="304"/>
        <end position="323"/>
    </location>
</feature>
<dbReference type="GO" id="GO:0006506">
    <property type="term" value="P:GPI anchor biosynthetic process"/>
    <property type="evidence" value="ECO:0007669"/>
    <property type="project" value="UniProtKB-UniPathway"/>
</dbReference>
<evidence type="ECO:0000256" key="7">
    <source>
        <dbReference type="ARBA" id="ARBA00022692"/>
    </source>
</evidence>
<evidence type="ECO:0000256" key="12">
    <source>
        <dbReference type="ARBA" id="ARBA00093608"/>
    </source>
</evidence>
<keyword evidence="10 13" id="KW-0472">Membrane</keyword>
<evidence type="ECO:0000256" key="9">
    <source>
        <dbReference type="ARBA" id="ARBA00022989"/>
    </source>
</evidence>
<feature type="transmembrane region" description="Helical" evidence="13">
    <location>
        <begin position="354"/>
        <end position="380"/>
    </location>
</feature>
<dbReference type="GO" id="GO:1990529">
    <property type="term" value="C:glycosylphosphatidylinositol-mannosyltransferase I complex"/>
    <property type="evidence" value="ECO:0007669"/>
    <property type="project" value="TreeGrafter"/>
</dbReference>
<evidence type="ECO:0000256" key="2">
    <source>
        <dbReference type="ARBA" id="ARBA00004687"/>
    </source>
</evidence>
<comment type="function">
    <text evidence="11 13">Catalytic subunit of the glycosylphosphatidylinositol-mannosyltransferase I complex which catalyzes the transfer of the first mannose, via an alpha-1,4 bond from a dolichol-phosphate-mannose (Dol-P-Man) to the glucosaminyl acyl phosphatidylinositol (GlcN-(acyl)PI) intermediate to generate alpha-D-Man-(1-&gt;4)-alpha-D-GlcN-(1-&gt;6)-(1-radyl,2-acyl-sn-glycero-3-phospho)-2-acyl-inositol and participates in the sixth step of the glycosylphosphatidylinositol-anchor biosynthesis.</text>
</comment>
<dbReference type="PANTHER" id="PTHR12886:SF0">
    <property type="entry name" value="GPI MANNOSYLTRANSFERASE 1"/>
    <property type="match status" value="1"/>
</dbReference>
<dbReference type="GO" id="GO:0051751">
    <property type="term" value="F:alpha-1,4-mannosyltransferase activity"/>
    <property type="evidence" value="ECO:0007669"/>
    <property type="project" value="InterPro"/>
</dbReference>
<evidence type="ECO:0000256" key="5">
    <source>
        <dbReference type="ARBA" id="ARBA00022676"/>
    </source>
</evidence>
<protein>
    <recommendedName>
        <fullName evidence="12 13">GPI alpha-1,4-mannosyltransferase I, catalytic subunit</fullName>
        <ecNumber evidence="13">2.4.1.-</ecNumber>
    </recommendedName>
    <alternativeName>
        <fullName evidence="13">GPI mannosyltransferase I</fullName>
    </alternativeName>
</protein>
<proteinExistence type="evidence at transcript level"/>
<dbReference type="EC" id="2.4.1.-" evidence="13"/>
<comment type="pathway">
    <text evidence="2 13">Glycolipid biosynthesis; glycosylphosphatidylinositol-anchor biosynthesis.</text>
</comment>
<dbReference type="EMBL" id="LR789003">
    <property type="protein sequence ID" value="CAB3264865.1"/>
    <property type="molecule type" value="mRNA"/>
</dbReference>
<accession>A0A6F9DPP4</accession>
<keyword evidence="9 13" id="KW-1133">Transmembrane helix</keyword>
<feature type="transmembrane region" description="Helical" evidence="13">
    <location>
        <begin position="12"/>
        <end position="32"/>
    </location>
</feature>
<reference evidence="14" key="1">
    <citation type="submission" date="2020-04" db="EMBL/GenBank/DDBJ databases">
        <authorList>
            <person name="Neveu A P."/>
        </authorList>
    </citation>
    <scope>NUCLEOTIDE SEQUENCE</scope>
    <source>
        <tissue evidence="14">Whole embryo</tissue>
    </source>
</reference>
<dbReference type="Pfam" id="PF05007">
    <property type="entry name" value="Mannosyl_trans"/>
    <property type="match status" value="1"/>
</dbReference>
<dbReference type="GO" id="GO:0005789">
    <property type="term" value="C:endoplasmic reticulum membrane"/>
    <property type="evidence" value="ECO:0007669"/>
    <property type="project" value="UniProtKB-SubCell"/>
</dbReference>
<feature type="transmembrane region" description="Helical" evidence="13">
    <location>
        <begin position="386"/>
        <end position="409"/>
    </location>
</feature>
<name>A0A6F9DPP4_9ASCI</name>
<keyword evidence="7 13" id="KW-0812">Transmembrane</keyword>
<dbReference type="AlphaFoldDB" id="A0A6F9DPP4"/>
<feature type="transmembrane region" description="Helical" evidence="13">
    <location>
        <begin position="228"/>
        <end position="251"/>
    </location>
</feature>
<dbReference type="UniPathway" id="UPA00196"/>
<keyword evidence="6 13" id="KW-0808">Transferase</keyword>
<keyword evidence="5 13" id="KW-0328">Glycosyltransferase</keyword>
<evidence type="ECO:0000256" key="6">
    <source>
        <dbReference type="ARBA" id="ARBA00022679"/>
    </source>
</evidence>
<feature type="transmembrane region" description="Helical" evidence="13">
    <location>
        <begin position="162"/>
        <end position="190"/>
    </location>
</feature>
<keyword evidence="8 13" id="KW-0256">Endoplasmic reticulum</keyword>